<name>A0A2U3PCC3_9MYCO</name>
<comment type="similarity">
    <text evidence="2 7">Belongs to the zinc-containing alcohol dehydrogenase family.</text>
</comment>
<dbReference type="PANTHER" id="PTHR43880:SF12">
    <property type="entry name" value="ALCOHOL DEHYDROGENASE CLASS-3"/>
    <property type="match status" value="1"/>
</dbReference>
<keyword evidence="6" id="KW-0520">NAD</keyword>
<keyword evidence="4 7" id="KW-0862">Zinc</keyword>
<evidence type="ECO:0000256" key="1">
    <source>
        <dbReference type="ARBA" id="ARBA00001947"/>
    </source>
</evidence>
<evidence type="ECO:0000256" key="7">
    <source>
        <dbReference type="RuleBase" id="RU361277"/>
    </source>
</evidence>
<dbReference type="SUPFAM" id="SSF50129">
    <property type="entry name" value="GroES-like"/>
    <property type="match status" value="2"/>
</dbReference>
<dbReference type="Gene3D" id="3.90.180.10">
    <property type="entry name" value="Medium-chain alcohol dehydrogenases, catalytic domain"/>
    <property type="match status" value="1"/>
</dbReference>
<accession>A0A2U3PCC3</accession>
<dbReference type="InterPro" id="IPR002328">
    <property type="entry name" value="ADH_Zn_CS"/>
</dbReference>
<dbReference type="EMBL" id="FUEZ01000004">
    <property type="protein sequence ID" value="SPM41413.1"/>
    <property type="molecule type" value="Genomic_DNA"/>
</dbReference>
<organism evidence="9 10">
    <name type="scientific">Mycobacterium numidiamassiliense</name>
    <dbReference type="NCBI Taxonomy" id="1841861"/>
    <lineage>
        <taxon>Bacteria</taxon>
        <taxon>Bacillati</taxon>
        <taxon>Actinomycetota</taxon>
        <taxon>Actinomycetes</taxon>
        <taxon>Mycobacteriales</taxon>
        <taxon>Mycobacteriaceae</taxon>
        <taxon>Mycobacterium</taxon>
    </lineage>
</organism>
<comment type="cofactor">
    <cofactor evidence="1 7">
        <name>Zn(2+)</name>
        <dbReference type="ChEBI" id="CHEBI:29105"/>
    </cofactor>
</comment>
<dbReference type="GO" id="GO:0008270">
    <property type="term" value="F:zinc ion binding"/>
    <property type="evidence" value="ECO:0007669"/>
    <property type="project" value="InterPro"/>
</dbReference>
<evidence type="ECO:0000256" key="5">
    <source>
        <dbReference type="ARBA" id="ARBA00023002"/>
    </source>
</evidence>
<dbReference type="PANTHER" id="PTHR43880">
    <property type="entry name" value="ALCOHOL DEHYDROGENASE"/>
    <property type="match status" value="1"/>
</dbReference>
<dbReference type="InterPro" id="IPR036291">
    <property type="entry name" value="NAD(P)-bd_dom_sf"/>
</dbReference>
<dbReference type="PROSITE" id="PS00059">
    <property type="entry name" value="ADH_ZINC"/>
    <property type="match status" value="1"/>
</dbReference>
<dbReference type="CDD" id="cd08279">
    <property type="entry name" value="Zn_ADH_class_III"/>
    <property type="match status" value="1"/>
</dbReference>
<dbReference type="Proteomes" id="UP000240424">
    <property type="component" value="Unassembled WGS sequence"/>
</dbReference>
<dbReference type="Pfam" id="PF08240">
    <property type="entry name" value="ADH_N"/>
    <property type="match status" value="1"/>
</dbReference>
<dbReference type="STRING" id="1841861.GCA_900157365_01938"/>
<proteinExistence type="inferred from homology"/>
<sequence>VTPDIPRSIEVHTMVERGAILRAIGWPLSIEDITLAPIAPDQVRVRIAASGVCHSDLSQATGALPVGTPCVLGHEGAGVIEAVGSEVHHVVPGDHVVISWVAACGQCWFCRHGEVHLCRNAIRDVYAMPYATDSKGEALFTAMGVSSFSTATNCLARAVVPIDPEIPLEIASLIGCGVATGAGAALNTAPVDHGSSVAVIGLGGVGLASLMAAKVRGAAEIIAVDPVASRRDAAFSLGATAGVDPADGDVVQQIRSMTGRRGADFVFEAVGHRGTIETAIGATRRGGTTCIVGASPPDELVSLSAYDLYMHGKTLVGCQYGSVVPSRDFPLLLGLWRTGRLPLDQLITGRVKLEDVNVAFDDLVRGAGIRTVIVNE</sequence>
<keyword evidence="3 7" id="KW-0479">Metal-binding</keyword>
<dbReference type="GO" id="GO:0005829">
    <property type="term" value="C:cytosol"/>
    <property type="evidence" value="ECO:0007669"/>
    <property type="project" value="TreeGrafter"/>
</dbReference>
<dbReference type="Gene3D" id="3.40.50.720">
    <property type="entry name" value="NAD(P)-binding Rossmann-like Domain"/>
    <property type="match status" value="1"/>
</dbReference>
<dbReference type="SUPFAM" id="SSF51735">
    <property type="entry name" value="NAD(P)-binding Rossmann-fold domains"/>
    <property type="match status" value="1"/>
</dbReference>
<dbReference type="InterPro" id="IPR011032">
    <property type="entry name" value="GroES-like_sf"/>
</dbReference>
<feature type="non-terminal residue" evidence="9">
    <location>
        <position position="1"/>
    </location>
</feature>
<gene>
    <name evidence="9" type="ORF">MNAB215_3618</name>
</gene>
<dbReference type="GO" id="GO:0051903">
    <property type="term" value="F:S-(hydroxymethyl)glutathione dehydrogenase [NAD(P)+] activity"/>
    <property type="evidence" value="ECO:0007669"/>
    <property type="project" value="TreeGrafter"/>
</dbReference>
<reference evidence="9 10" key="1">
    <citation type="submission" date="2017-01" db="EMBL/GenBank/DDBJ databases">
        <authorList>
            <consortium name="Urmite Genomes"/>
        </authorList>
    </citation>
    <scope>NUCLEOTIDE SEQUENCE [LARGE SCALE GENOMIC DNA]</scope>
    <source>
        <strain evidence="9 10">AB215</strain>
    </source>
</reference>
<evidence type="ECO:0000256" key="6">
    <source>
        <dbReference type="ARBA" id="ARBA00023027"/>
    </source>
</evidence>
<dbReference type="Pfam" id="PF00107">
    <property type="entry name" value="ADH_zinc_N"/>
    <property type="match status" value="1"/>
</dbReference>
<keyword evidence="5" id="KW-0560">Oxidoreductase</keyword>
<dbReference type="InterPro" id="IPR013149">
    <property type="entry name" value="ADH-like_C"/>
</dbReference>
<dbReference type="SMART" id="SM00829">
    <property type="entry name" value="PKS_ER"/>
    <property type="match status" value="1"/>
</dbReference>
<dbReference type="AlphaFoldDB" id="A0A2U3PCC3"/>
<evidence type="ECO:0000259" key="8">
    <source>
        <dbReference type="SMART" id="SM00829"/>
    </source>
</evidence>
<keyword evidence="10" id="KW-1185">Reference proteome</keyword>
<protein>
    <submittedName>
        <fullName evidence="9">Zn-dependent alcohol dehydrogenase</fullName>
    </submittedName>
</protein>
<evidence type="ECO:0000256" key="4">
    <source>
        <dbReference type="ARBA" id="ARBA00022833"/>
    </source>
</evidence>
<dbReference type="InterPro" id="IPR013154">
    <property type="entry name" value="ADH-like_N"/>
</dbReference>
<dbReference type="FunFam" id="3.40.50.720:FF:000003">
    <property type="entry name" value="S-(hydroxymethyl)glutathione dehydrogenase"/>
    <property type="match status" value="1"/>
</dbReference>
<feature type="domain" description="Enoyl reductase (ER)" evidence="8">
    <location>
        <begin position="19"/>
        <end position="374"/>
    </location>
</feature>
<evidence type="ECO:0000313" key="9">
    <source>
        <dbReference type="EMBL" id="SPM41413.1"/>
    </source>
</evidence>
<dbReference type="GO" id="GO:0046294">
    <property type="term" value="P:formaldehyde catabolic process"/>
    <property type="evidence" value="ECO:0007669"/>
    <property type="project" value="TreeGrafter"/>
</dbReference>
<evidence type="ECO:0000313" key="10">
    <source>
        <dbReference type="Proteomes" id="UP000240424"/>
    </source>
</evidence>
<evidence type="ECO:0000256" key="2">
    <source>
        <dbReference type="ARBA" id="ARBA00008072"/>
    </source>
</evidence>
<evidence type="ECO:0000256" key="3">
    <source>
        <dbReference type="ARBA" id="ARBA00022723"/>
    </source>
</evidence>
<dbReference type="InterPro" id="IPR020843">
    <property type="entry name" value="ER"/>
</dbReference>